<dbReference type="AlphaFoldDB" id="A0A4R3YX28"/>
<sequence length="394" mass="45179">MKPRLSREALQQYEEREHSLVKHTILESYLERLLMIVGQWAPKIAYIDGFAGPWKSAAADLSDTSPGIAIRTMAACQANLASKLKRTVRVRSVFLETDDERASLLEQHIPGAPANIVRPEVWRKPFESAIPDLLKWLEPDEFAFVFVDPFGWKGIVEPSSLAPLLQRSKTELLINFMWNFINLATGHDDQSANLIAIFGEGWEVAATGASETKRRDLMHRYRQRLTDACRGITRTRLRTAMLPVEYVHQDKVVFYLVYTTHNPTGLVTFHEEAEETSRQQKRLKLQYRLDKLLKNHGQADIFTADGHDAERRTSLEEVKRQWLAFFPNPGSELQVDPTVMADLIEHSDFLLSEYQIALAELIEEGVIENTQAKRPRSKFAVKFAKKGELLRRLR</sequence>
<keyword evidence="2" id="KW-1185">Reference proteome</keyword>
<proteinExistence type="predicted"/>
<comment type="caution">
    <text evidence="1">The sequence shown here is derived from an EMBL/GenBank/DDBJ whole genome shotgun (WGS) entry which is preliminary data.</text>
</comment>
<dbReference type="NCBIfam" id="TIGR04474">
    <property type="entry name" value="tcm_partner"/>
    <property type="match status" value="1"/>
</dbReference>
<reference evidence="1 2" key="1">
    <citation type="submission" date="2019-03" db="EMBL/GenBank/DDBJ databases">
        <title>Above-ground endophytic microbial communities from plants in different locations in the United States.</title>
        <authorList>
            <person name="Frank C."/>
        </authorList>
    </citation>
    <scope>NUCLEOTIDE SEQUENCE [LARGE SCALE GENOMIC DNA]</scope>
    <source>
        <strain evidence="1 2">LP_13_YM</strain>
    </source>
</reference>
<dbReference type="RefSeq" id="WP_132141761.1">
    <property type="nucleotide sequence ID" value="NZ_SMCS01000001.1"/>
</dbReference>
<gene>
    <name evidence="1" type="ORF">EC912_101744</name>
</gene>
<evidence type="ECO:0000313" key="1">
    <source>
        <dbReference type="EMBL" id="TCV97727.1"/>
    </source>
</evidence>
<dbReference type="EMBL" id="SMCS01000001">
    <property type="protein sequence ID" value="TCV97727.1"/>
    <property type="molecule type" value="Genomic_DNA"/>
</dbReference>
<dbReference type="OrthoDB" id="6802137at2"/>
<dbReference type="Proteomes" id="UP000295645">
    <property type="component" value="Unassembled WGS sequence"/>
</dbReference>
<organism evidence="1 2">
    <name type="scientific">Luteibacter rhizovicinus</name>
    <dbReference type="NCBI Taxonomy" id="242606"/>
    <lineage>
        <taxon>Bacteria</taxon>
        <taxon>Pseudomonadati</taxon>
        <taxon>Pseudomonadota</taxon>
        <taxon>Gammaproteobacteria</taxon>
        <taxon>Lysobacterales</taxon>
        <taxon>Rhodanobacteraceae</taxon>
        <taxon>Luteibacter</taxon>
    </lineage>
</organism>
<accession>A0A4R3YX28</accession>
<evidence type="ECO:0000313" key="2">
    <source>
        <dbReference type="Proteomes" id="UP000295645"/>
    </source>
</evidence>
<name>A0A4R3YX28_9GAMM</name>
<protein>
    <submittedName>
        <fullName evidence="1">Three-Cys-motif partner protein</fullName>
    </submittedName>
</protein>
<dbReference type="InterPro" id="IPR031009">
    <property type="entry name" value="Tcm_partner"/>
</dbReference>